<keyword evidence="7 8" id="KW-0520">NAD</keyword>
<dbReference type="Pfam" id="PF00881">
    <property type="entry name" value="Nitroreductase"/>
    <property type="match status" value="1"/>
</dbReference>
<name>A0ABW5WZW7_9STAP</name>
<dbReference type="InterPro" id="IPR026021">
    <property type="entry name" value="YdjA-like"/>
</dbReference>
<dbReference type="CDD" id="cd02135">
    <property type="entry name" value="YdjA-like"/>
    <property type="match status" value="1"/>
</dbReference>
<evidence type="ECO:0000256" key="4">
    <source>
        <dbReference type="ARBA" id="ARBA00022643"/>
    </source>
</evidence>
<dbReference type="RefSeq" id="WP_377775843.1">
    <property type="nucleotide sequence ID" value="NZ_JBHUOQ010000005.1"/>
</dbReference>
<keyword evidence="3 8" id="KW-0285">Flavoprotein</keyword>
<keyword evidence="5 8" id="KW-0521">NADP</keyword>
<proteinExistence type="inferred from homology"/>
<dbReference type="InterPro" id="IPR029479">
    <property type="entry name" value="Nitroreductase"/>
</dbReference>
<organism evidence="10 11">
    <name type="scientific">Corticicoccus populi</name>
    <dbReference type="NCBI Taxonomy" id="1812821"/>
    <lineage>
        <taxon>Bacteria</taxon>
        <taxon>Bacillati</taxon>
        <taxon>Bacillota</taxon>
        <taxon>Bacilli</taxon>
        <taxon>Bacillales</taxon>
        <taxon>Staphylococcaceae</taxon>
        <taxon>Corticicoccus</taxon>
    </lineage>
</organism>
<dbReference type="InterPro" id="IPR052530">
    <property type="entry name" value="NAD(P)H_nitroreductase"/>
</dbReference>
<dbReference type="Gene3D" id="3.40.109.10">
    <property type="entry name" value="NADH Oxidase"/>
    <property type="match status" value="1"/>
</dbReference>
<evidence type="ECO:0000256" key="2">
    <source>
        <dbReference type="ARBA" id="ARBA00007118"/>
    </source>
</evidence>
<dbReference type="SUPFAM" id="SSF55469">
    <property type="entry name" value="FMN-dependent nitroreductase-like"/>
    <property type="match status" value="1"/>
</dbReference>
<dbReference type="PANTHER" id="PTHR43821:SF1">
    <property type="entry name" value="NAD(P)H NITROREDUCTASE YDJA-RELATED"/>
    <property type="match status" value="1"/>
</dbReference>
<accession>A0ABW5WZW7</accession>
<dbReference type="EMBL" id="JBHUOQ010000005">
    <property type="protein sequence ID" value="MFD2831520.1"/>
    <property type="molecule type" value="Genomic_DNA"/>
</dbReference>
<comment type="cofactor">
    <cofactor evidence="1 8">
        <name>FMN</name>
        <dbReference type="ChEBI" id="CHEBI:58210"/>
    </cofactor>
</comment>
<keyword evidence="11" id="KW-1185">Reference proteome</keyword>
<keyword evidence="4 8" id="KW-0288">FMN</keyword>
<keyword evidence="6 8" id="KW-0560">Oxidoreductase</keyword>
<evidence type="ECO:0000313" key="10">
    <source>
        <dbReference type="EMBL" id="MFD2831520.1"/>
    </source>
</evidence>
<dbReference type="PANTHER" id="PTHR43821">
    <property type="entry name" value="NAD(P)H NITROREDUCTASE YDJA-RELATED"/>
    <property type="match status" value="1"/>
</dbReference>
<protein>
    <recommendedName>
        <fullName evidence="8">Putative NAD(P)H nitroreductase</fullName>
        <ecNumber evidence="8">1.-.-.-</ecNumber>
    </recommendedName>
</protein>
<sequence length="198" mass="22499">MNISEAIRTRHSVKIFKDTEPLSKETIEELLEAAVWAPNHHHTEPWKFFVLTGDGRYQLVDAMKEWAHTRVEDPESESGKKRIEKISRKPLIAPTIIVIALSPKQDSKKAIYIEDVSAVSAAIQNMLLEAHGKGLGAIWKSGPAYYAEPVKDLFNLREDEEILGAVFIGESDMKKEVKRKRIPFEEKTVWFTDKNGEG</sequence>
<feature type="domain" description="Nitroreductase" evidence="9">
    <location>
        <begin position="7"/>
        <end position="169"/>
    </location>
</feature>
<evidence type="ECO:0000256" key="6">
    <source>
        <dbReference type="ARBA" id="ARBA00023002"/>
    </source>
</evidence>
<evidence type="ECO:0000313" key="11">
    <source>
        <dbReference type="Proteomes" id="UP001597519"/>
    </source>
</evidence>
<dbReference type="EC" id="1.-.-.-" evidence="8"/>
<evidence type="ECO:0000259" key="9">
    <source>
        <dbReference type="Pfam" id="PF00881"/>
    </source>
</evidence>
<evidence type="ECO:0000256" key="8">
    <source>
        <dbReference type="PIRNR" id="PIRNR000232"/>
    </source>
</evidence>
<comment type="caution">
    <text evidence="10">The sequence shown here is derived from an EMBL/GenBank/DDBJ whole genome shotgun (WGS) entry which is preliminary data.</text>
</comment>
<dbReference type="PIRSF" id="PIRSF000232">
    <property type="entry name" value="YdjA"/>
    <property type="match status" value="1"/>
</dbReference>
<evidence type="ECO:0000256" key="1">
    <source>
        <dbReference type="ARBA" id="ARBA00001917"/>
    </source>
</evidence>
<evidence type="ECO:0000256" key="7">
    <source>
        <dbReference type="ARBA" id="ARBA00023027"/>
    </source>
</evidence>
<dbReference type="InterPro" id="IPR000415">
    <property type="entry name" value="Nitroreductase-like"/>
</dbReference>
<evidence type="ECO:0000256" key="3">
    <source>
        <dbReference type="ARBA" id="ARBA00022630"/>
    </source>
</evidence>
<comment type="similarity">
    <text evidence="2 8">Belongs to the nitroreductase family.</text>
</comment>
<dbReference type="Proteomes" id="UP001597519">
    <property type="component" value="Unassembled WGS sequence"/>
</dbReference>
<evidence type="ECO:0000256" key="5">
    <source>
        <dbReference type="ARBA" id="ARBA00022857"/>
    </source>
</evidence>
<gene>
    <name evidence="10" type="ORF">ACFSX4_13670</name>
</gene>
<reference evidence="11" key="1">
    <citation type="journal article" date="2019" name="Int. J. Syst. Evol. Microbiol.">
        <title>The Global Catalogue of Microorganisms (GCM) 10K type strain sequencing project: providing services to taxonomists for standard genome sequencing and annotation.</title>
        <authorList>
            <consortium name="The Broad Institute Genomics Platform"/>
            <consortium name="The Broad Institute Genome Sequencing Center for Infectious Disease"/>
            <person name="Wu L."/>
            <person name="Ma J."/>
        </authorList>
    </citation>
    <scope>NUCLEOTIDE SEQUENCE [LARGE SCALE GENOMIC DNA]</scope>
    <source>
        <strain evidence="11">KCTC 33575</strain>
    </source>
</reference>